<dbReference type="GO" id="GO:0006508">
    <property type="term" value="P:proteolysis"/>
    <property type="evidence" value="ECO:0007669"/>
    <property type="project" value="UniProtKB-KW"/>
</dbReference>
<keyword evidence="1" id="KW-0645">Protease</keyword>
<dbReference type="Pfam" id="PF16325">
    <property type="entry name" value="Peptidase_U32_C"/>
    <property type="match status" value="1"/>
</dbReference>
<keyword evidence="2 5" id="KW-0378">Hydrolase</keyword>
<name>D6GSE6_FILAD</name>
<sequence length="413" mass="47728">MKKIELLSPAGDLEKLKMAIIYGADAVYIGGTNFGLRVASKNFTDESMQEGIEFAHSHGKKVYVTCNIIPHNEDLVGLEDYLKKLYKMGVDAIIVSDPGIFMIARQTVPELEIHISTQANNTNYQSALFWYQQGAKRVVTARELSFEEVREIRDRIPKDMDIESFVHGAMCISYSGRCLISNYMTGRDANRGECAHPCRWNYVLMEQNREGEYYPVEEDEHGTYFFNSKDLCMIEYIPEIVESGITSLKIEGRVKTAYYVATVTRAYRMALDEYLKDPQNYKFRPEWLDELKKASYRDFTTGFYQDKPTGKDQNYGTSSYIRNYDFVGVVKDYDKEKNLIQVEIRNRLFKDDEIEMIGPNVPTEYLKVNAMYDEDMQEVQVAPRPMELLWLDLGTSAKENYILRKKAANAIIE</sequence>
<protein>
    <submittedName>
        <fullName evidence="5">Peptidase, U32 family</fullName>
        <ecNumber evidence="5">3.4.-.-</ecNumber>
    </submittedName>
</protein>
<dbReference type="InterPro" id="IPR001539">
    <property type="entry name" value="Peptidase_U32"/>
</dbReference>
<evidence type="ECO:0000259" key="4">
    <source>
        <dbReference type="Pfam" id="PF16325"/>
    </source>
</evidence>
<accession>D6GSE6</accession>
<gene>
    <name evidence="5" type="ordered locus">HMPREF0389_00504</name>
</gene>
<keyword evidence="6" id="KW-1185">Reference proteome</keyword>
<comment type="similarity">
    <text evidence="3">Belongs to the peptidase U32 family.</text>
</comment>
<dbReference type="STRING" id="546269.HMPREF0389_00504"/>
<dbReference type="InterPro" id="IPR032525">
    <property type="entry name" value="Peptidase_U32_C"/>
</dbReference>
<dbReference type="Proteomes" id="UP000007468">
    <property type="component" value="Chromosome"/>
</dbReference>
<dbReference type="PATRIC" id="fig|546269.5.peg.146"/>
<dbReference type="InterPro" id="IPR051454">
    <property type="entry name" value="RNA/ubiquinone_mod_enzymes"/>
</dbReference>
<dbReference type="eggNOG" id="COG0826">
    <property type="taxonomic scope" value="Bacteria"/>
</dbReference>
<dbReference type="EC" id="3.4.-.-" evidence="5"/>
<dbReference type="Pfam" id="PF01136">
    <property type="entry name" value="Peptidase_U32"/>
    <property type="match status" value="1"/>
</dbReference>
<dbReference type="Gene3D" id="2.40.30.10">
    <property type="entry name" value="Translation factors"/>
    <property type="match status" value="1"/>
</dbReference>
<dbReference type="MEROPS" id="U32.002"/>
<evidence type="ECO:0000313" key="5">
    <source>
        <dbReference type="EMBL" id="EFE28587.1"/>
    </source>
</evidence>
<dbReference type="RefSeq" id="WP_014261808.1">
    <property type="nucleotide sequence ID" value="NC_016630.1"/>
</dbReference>
<evidence type="ECO:0000313" key="6">
    <source>
        <dbReference type="Proteomes" id="UP000007468"/>
    </source>
</evidence>
<feature type="domain" description="Peptidase family U32 C-terminal" evidence="4">
    <location>
        <begin position="322"/>
        <end position="404"/>
    </location>
</feature>
<dbReference type="KEGG" id="faa:HMPREF0389_00504"/>
<organism evidence="5 6">
    <name type="scientific">Filifactor alocis (strain ATCC 35896 / CCUG 47790 / D40 B5)</name>
    <name type="common">Fusobacterium alocis</name>
    <dbReference type="NCBI Taxonomy" id="546269"/>
    <lineage>
        <taxon>Bacteria</taxon>
        <taxon>Bacillati</taxon>
        <taxon>Bacillota</taxon>
        <taxon>Clostridia</taxon>
        <taxon>Peptostreptococcales</taxon>
        <taxon>Filifactoraceae</taxon>
        <taxon>Filifactor</taxon>
    </lineage>
</organism>
<evidence type="ECO:0000256" key="2">
    <source>
        <dbReference type="ARBA" id="ARBA00022801"/>
    </source>
</evidence>
<reference evidence="6" key="1">
    <citation type="submission" date="2010-12" db="EMBL/GenBank/DDBJ databases">
        <title>The genome sequence of Filifactor alocis strain ATCC 35896.</title>
        <authorList>
            <consortium name="The Broad Institute Genome Sequencing Platform"/>
            <person name="Ward D."/>
            <person name="Earl A."/>
            <person name="Feldgarden M."/>
            <person name="Young S.K."/>
            <person name="Gargeya S."/>
            <person name="Zeng Q."/>
            <person name="Alvarado L."/>
            <person name="Berlin A."/>
            <person name="Bochicchio J."/>
            <person name="Chapman S.B."/>
            <person name="Chen Z."/>
            <person name="Freedman E."/>
            <person name="Gellesch M."/>
            <person name="Goldberg J."/>
            <person name="Griggs A."/>
            <person name="Gujja S."/>
            <person name="Heilman E."/>
            <person name="Heiman D."/>
            <person name="Howarth C."/>
            <person name="Mehta T."/>
            <person name="Neiman D."/>
            <person name="Pearson M."/>
            <person name="Roberts A."/>
            <person name="Saif S."/>
            <person name="Shea T."/>
            <person name="Shenoy N."/>
            <person name="Sisk P."/>
            <person name="Stolte C."/>
            <person name="Sykes S."/>
            <person name="White J."/>
            <person name="Yandava C."/>
            <person name="Izard J."/>
            <person name="Blanton J.M."/>
            <person name="Baranova O.V."/>
            <person name="Tanner A.C."/>
            <person name="Dewhirst F.E."/>
            <person name="Haas B."/>
            <person name="Nusbaum C."/>
            <person name="Birren B."/>
        </authorList>
    </citation>
    <scope>NUCLEOTIDE SEQUENCE [LARGE SCALE GENOMIC DNA]</scope>
    <source>
        <strain evidence="6">ATCC 35896 / D40 B5</strain>
    </source>
</reference>
<evidence type="ECO:0000256" key="1">
    <source>
        <dbReference type="ARBA" id="ARBA00022670"/>
    </source>
</evidence>
<dbReference type="PANTHER" id="PTHR30217:SF6">
    <property type="entry name" value="TRNA HYDROXYLATION PROTEIN P"/>
    <property type="match status" value="1"/>
</dbReference>
<dbReference type="GO" id="GO:0008233">
    <property type="term" value="F:peptidase activity"/>
    <property type="evidence" value="ECO:0007669"/>
    <property type="project" value="UniProtKB-KW"/>
</dbReference>
<proteinExistence type="inferred from homology"/>
<dbReference type="AlphaFoldDB" id="D6GSE6"/>
<evidence type="ECO:0000256" key="3">
    <source>
        <dbReference type="ARBA" id="ARBA00038374"/>
    </source>
</evidence>
<dbReference type="EMBL" id="CP002390">
    <property type="protein sequence ID" value="EFE28587.1"/>
    <property type="molecule type" value="Genomic_DNA"/>
</dbReference>
<dbReference type="PANTHER" id="PTHR30217">
    <property type="entry name" value="PEPTIDASE U32 FAMILY"/>
    <property type="match status" value="1"/>
</dbReference>
<dbReference type="OrthoDB" id="9807498at2"/>
<dbReference type="PROSITE" id="PS01276">
    <property type="entry name" value="PEPTIDASE_U32"/>
    <property type="match status" value="1"/>
</dbReference>